<evidence type="ECO:0000313" key="2">
    <source>
        <dbReference type="RefSeq" id="XP_019055080.1"/>
    </source>
</evidence>
<dbReference type="GeneID" id="109115472"/>
<sequence>MAAFAKLFLDDSDIFDDPMLYRSTVGALQYLTMTQLDLAFSVNKVAQFMSKPTVNHWDAVKRILRYIKHTYTLGLHIRRSPSTQLHGYSDSYWAGFLDDRRSHGSYCIYYGPNPISWSSKKHSTVFRSSIEAEYMSLTILAAELVWIQMILREMGFSPTSSLVLWCDNIGATYLASDPVQRSHSKHVELDYHSVRDKVQHRLLEIIFLFTVDQTVDVFTKPLHVRRFFFLCDKFSMTTTTSLEGAS</sequence>
<dbReference type="AlphaFoldDB" id="A0A1U8QAH3"/>
<dbReference type="Proteomes" id="UP000189703">
    <property type="component" value="Unplaced"/>
</dbReference>
<dbReference type="STRING" id="4432.A0A1U8QAH3"/>
<reference evidence="2" key="1">
    <citation type="submission" date="2025-08" db="UniProtKB">
        <authorList>
            <consortium name="RefSeq"/>
        </authorList>
    </citation>
    <scope>IDENTIFICATION</scope>
</reference>
<dbReference type="InterPro" id="IPR043502">
    <property type="entry name" value="DNA/RNA_pol_sf"/>
</dbReference>
<dbReference type="PANTHER" id="PTHR11439">
    <property type="entry name" value="GAG-POL-RELATED RETROTRANSPOSON"/>
    <property type="match status" value="1"/>
</dbReference>
<protein>
    <submittedName>
        <fullName evidence="2">Uncharacterized protein LOC109115472</fullName>
    </submittedName>
</protein>
<dbReference type="CDD" id="cd09272">
    <property type="entry name" value="RNase_HI_RT_Ty1"/>
    <property type="match status" value="1"/>
</dbReference>
<gene>
    <name evidence="2" type="primary">LOC109115472</name>
</gene>
<accession>A0A1U8QAH3</accession>
<dbReference type="InParanoid" id="A0A1U8QAH3"/>
<dbReference type="OrthoDB" id="1717466at2759"/>
<keyword evidence="1" id="KW-1185">Reference proteome</keyword>
<proteinExistence type="predicted"/>
<evidence type="ECO:0000313" key="1">
    <source>
        <dbReference type="Proteomes" id="UP000189703"/>
    </source>
</evidence>
<dbReference type="PANTHER" id="PTHR11439:SF455">
    <property type="entry name" value="RLK (RECEPTOR-LIKE PROTEIN KINASE) 8, PUTATIVE-RELATED"/>
    <property type="match status" value="1"/>
</dbReference>
<dbReference type="SUPFAM" id="SSF56672">
    <property type="entry name" value="DNA/RNA polymerases"/>
    <property type="match status" value="1"/>
</dbReference>
<organism evidence="1 2">
    <name type="scientific">Nelumbo nucifera</name>
    <name type="common">Sacred lotus</name>
    <dbReference type="NCBI Taxonomy" id="4432"/>
    <lineage>
        <taxon>Eukaryota</taxon>
        <taxon>Viridiplantae</taxon>
        <taxon>Streptophyta</taxon>
        <taxon>Embryophyta</taxon>
        <taxon>Tracheophyta</taxon>
        <taxon>Spermatophyta</taxon>
        <taxon>Magnoliopsida</taxon>
        <taxon>Proteales</taxon>
        <taxon>Nelumbonaceae</taxon>
        <taxon>Nelumbo</taxon>
    </lineage>
</organism>
<dbReference type="RefSeq" id="XP_019055080.1">
    <property type="nucleotide sequence ID" value="XM_019199535.1"/>
</dbReference>
<name>A0A1U8QAH3_NELNU</name>
<dbReference type="KEGG" id="nnu:109115472"/>